<proteinExistence type="predicted"/>
<accession>A0A6V7X5W9</accession>
<dbReference type="Proteomes" id="UP000580250">
    <property type="component" value="Unassembled WGS sequence"/>
</dbReference>
<dbReference type="OrthoDB" id="21595at2759"/>
<dbReference type="PRINTS" id="PR00888">
    <property type="entry name" value="SM22CALPONIN"/>
</dbReference>
<dbReference type="EMBL" id="CAJEWN010001136">
    <property type="protein sequence ID" value="CAD2194684.1"/>
    <property type="molecule type" value="Genomic_DNA"/>
</dbReference>
<name>A0A6V7X5W9_MELEN</name>
<gene>
    <name evidence="1" type="ORF">MENT_LOCUS47712</name>
</gene>
<comment type="caution">
    <text evidence="1">The sequence shown here is derived from an EMBL/GenBank/DDBJ whole genome shotgun (WGS) entry which is preliminary data.</text>
</comment>
<dbReference type="Pfam" id="PF00402">
    <property type="entry name" value="Calponin"/>
    <property type="match status" value="1"/>
</dbReference>
<reference evidence="1 2" key="1">
    <citation type="submission" date="2020-08" db="EMBL/GenBank/DDBJ databases">
        <authorList>
            <person name="Koutsovoulos G."/>
            <person name="Danchin GJ E."/>
        </authorList>
    </citation>
    <scope>NUCLEOTIDE SEQUENCE [LARGE SCALE GENOMIC DNA]</scope>
</reference>
<dbReference type="InterPro" id="IPR000557">
    <property type="entry name" value="Calponin_repeat"/>
</dbReference>
<evidence type="ECO:0000313" key="2">
    <source>
        <dbReference type="Proteomes" id="UP000580250"/>
    </source>
</evidence>
<protein>
    <submittedName>
        <fullName evidence="1">Uncharacterized protein</fullName>
    </submittedName>
</protein>
<dbReference type="InterPro" id="IPR003096">
    <property type="entry name" value="SM22_calponin"/>
</dbReference>
<sequence length="109" mass="11907">MTPRIPAAPIITISSPLKQQTLARKSEKVFGKPGLGPKEAEGEKRQWTPHQLKAGETIIGLQAGSNKGATQSGMVSVLVLKNKIWVGEFIYLFRELFGNPAAIQFFDLS</sequence>
<dbReference type="AlphaFoldDB" id="A0A6V7X5W9"/>
<evidence type="ECO:0000313" key="1">
    <source>
        <dbReference type="EMBL" id="CAD2194684.1"/>
    </source>
</evidence>
<organism evidence="1 2">
    <name type="scientific">Meloidogyne enterolobii</name>
    <name type="common">Root-knot nematode worm</name>
    <name type="synonym">Meloidogyne mayaguensis</name>
    <dbReference type="NCBI Taxonomy" id="390850"/>
    <lineage>
        <taxon>Eukaryota</taxon>
        <taxon>Metazoa</taxon>
        <taxon>Ecdysozoa</taxon>
        <taxon>Nematoda</taxon>
        <taxon>Chromadorea</taxon>
        <taxon>Rhabditida</taxon>
        <taxon>Tylenchina</taxon>
        <taxon>Tylenchomorpha</taxon>
        <taxon>Tylenchoidea</taxon>
        <taxon>Meloidogynidae</taxon>
        <taxon>Meloidogyninae</taxon>
        <taxon>Meloidogyne</taxon>
    </lineage>
</organism>